<evidence type="ECO:0000256" key="2">
    <source>
        <dbReference type="ARBA" id="ARBA00022692"/>
    </source>
</evidence>
<dbReference type="STRING" id="1884432.SAMN05518683_11165"/>
<reference evidence="8" key="1">
    <citation type="submission" date="2016-10" db="EMBL/GenBank/DDBJ databases">
        <authorList>
            <person name="Varghese N."/>
            <person name="Submissions S."/>
        </authorList>
    </citation>
    <scope>NUCLEOTIDE SEQUENCE [LARGE SCALE GENOMIC DNA]</scope>
    <source>
        <strain evidence="8">S7</strain>
    </source>
</reference>
<accession>A0A1I5TRP3</accession>
<proteinExistence type="predicted"/>
<feature type="transmembrane region" description="Helical" evidence="5">
    <location>
        <begin position="84"/>
        <end position="108"/>
    </location>
</feature>
<dbReference type="OrthoDB" id="8612316at2"/>
<feature type="domain" description="RDD" evidence="6">
    <location>
        <begin position="3"/>
        <end position="125"/>
    </location>
</feature>
<sequence>MAVKRFYALFTDIVIWFFILFYPLKWLMDMLISSSVISLLLVHGMILLLLAVSAYRREGQTWGQKLASIEIKTVTYEVPSFLRLFIHFFIAYLLYLYSFGLLYIVSMITQLLRKDDRMLHDLISGTKLDVSYTEQVNDLQIGEEAGENEQI</sequence>
<comment type="subcellular location">
    <subcellularLocation>
        <location evidence="1">Membrane</location>
        <topology evidence="1">Multi-pass membrane protein</topology>
    </subcellularLocation>
</comment>
<evidence type="ECO:0000256" key="1">
    <source>
        <dbReference type="ARBA" id="ARBA00004141"/>
    </source>
</evidence>
<keyword evidence="8" id="KW-1185">Reference proteome</keyword>
<evidence type="ECO:0000313" key="8">
    <source>
        <dbReference type="Proteomes" id="UP000198892"/>
    </source>
</evidence>
<keyword evidence="4 5" id="KW-0472">Membrane</keyword>
<dbReference type="Pfam" id="PF06271">
    <property type="entry name" value="RDD"/>
    <property type="match status" value="1"/>
</dbReference>
<feature type="transmembrane region" description="Helical" evidence="5">
    <location>
        <begin position="6"/>
        <end position="24"/>
    </location>
</feature>
<dbReference type="GO" id="GO:0016020">
    <property type="term" value="C:membrane"/>
    <property type="evidence" value="ECO:0007669"/>
    <property type="project" value="UniProtKB-SubCell"/>
</dbReference>
<evidence type="ECO:0000259" key="6">
    <source>
        <dbReference type="Pfam" id="PF06271"/>
    </source>
</evidence>
<evidence type="ECO:0000256" key="5">
    <source>
        <dbReference type="SAM" id="Phobius"/>
    </source>
</evidence>
<evidence type="ECO:0000256" key="4">
    <source>
        <dbReference type="ARBA" id="ARBA00023136"/>
    </source>
</evidence>
<organism evidence="7 8">
    <name type="scientific">Salibacterium halotolerans</name>
    <dbReference type="NCBI Taxonomy" id="1884432"/>
    <lineage>
        <taxon>Bacteria</taxon>
        <taxon>Bacillati</taxon>
        <taxon>Bacillota</taxon>
        <taxon>Bacilli</taxon>
        <taxon>Bacillales</taxon>
        <taxon>Bacillaceae</taxon>
    </lineage>
</organism>
<keyword evidence="2 5" id="KW-0812">Transmembrane</keyword>
<dbReference type="InterPro" id="IPR010432">
    <property type="entry name" value="RDD"/>
</dbReference>
<evidence type="ECO:0000313" key="7">
    <source>
        <dbReference type="EMBL" id="SFP85720.1"/>
    </source>
</evidence>
<gene>
    <name evidence="7" type="ORF">SAMN05518683_11165</name>
</gene>
<dbReference type="Proteomes" id="UP000198892">
    <property type="component" value="Unassembled WGS sequence"/>
</dbReference>
<feature type="transmembrane region" description="Helical" evidence="5">
    <location>
        <begin position="36"/>
        <end position="55"/>
    </location>
</feature>
<evidence type="ECO:0000256" key="3">
    <source>
        <dbReference type="ARBA" id="ARBA00022989"/>
    </source>
</evidence>
<name>A0A1I5TRP3_9BACI</name>
<dbReference type="EMBL" id="FOXD01000011">
    <property type="protein sequence ID" value="SFP85720.1"/>
    <property type="molecule type" value="Genomic_DNA"/>
</dbReference>
<dbReference type="AlphaFoldDB" id="A0A1I5TRP3"/>
<dbReference type="RefSeq" id="WP_093337433.1">
    <property type="nucleotide sequence ID" value="NZ_FOXD01000011.1"/>
</dbReference>
<protein>
    <submittedName>
        <fullName evidence="7">RDD family protein</fullName>
    </submittedName>
</protein>
<keyword evidence="3 5" id="KW-1133">Transmembrane helix</keyword>